<evidence type="ECO:0000256" key="1">
    <source>
        <dbReference type="SAM" id="Phobius"/>
    </source>
</evidence>
<evidence type="ECO:0008006" key="4">
    <source>
        <dbReference type="Google" id="ProtNLM"/>
    </source>
</evidence>
<dbReference type="RefSeq" id="WP_092056840.1">
    <property type="nucleotide sequence ID" value="NZ_FOQD01000025.1"/>
</dbReference>
<accession>A0A1I3SR44</accession>
<organism evidence="2 3">
    <name type="scientific">Planctomicrobium piriforme</name>
    <dbReference type="NCBI Taxonomy" id="1576369"/>
    <lineage>
        <taxon>Bacteria</taxon>
        <taxon>Pseudomonadati</taxon>
        <taxon>Planctomycetota</taxon>
        <taxon>Planctomycetia</taxon>
        <taxon>Planctomycetales</taxon>
        <taxon>Planctomycetaceae</taxon>
        <taxon>Planctomicrobium</taxon>
    </lineage>
</organism>
<protein>
    <recommendedName>
        <fullName evidence="4">Zinc-finger</fullName>
    </recommendedName>
</protein>
<sequence>MNTNGPQFEQPSGELPPGEVLLLASRYLSGELDSIAAADFEQRLADDQFARDALADVVQLTAAMQSLPATELQVFPVQPRPAAFTTSRRRLVLATLLSTAAVLALIAVVNIARLPSELPESPLEMADIWTAVPEIEIPLDPEEEPFEPLAALDVPDWMFAALAADDAVPNVVPVPSEIDEENL</sequence>
<keyword evidence="1" id="KW-0812">Transmembrane</keyword>
<feature type="transmembrane region" description="Helical" evidence="1">
    <location>
        <begin position="91"/>
        <end position="112"/>
    </location>
</feature>
<proteinExistence type="predicted"/>
<dbReference type="EMBL" id="FOQD01000025">
    <property type="protein sequence ID" value="SFJ61284.1"/>
    <property type="molecule type" value="Genomic_DNA"/>
</dbReference>
<reference evidence="3" key="1">
    <citation type="submission" date="2016-10" db="EMBL/GenBank/DDBJ databases">
        <authorList>
            <person name="Varghese N."/>
            <person name="Submissions S."/>
        </authorList>
    </citation>
    <scope>NUCLEOTIDE SEQUENCE [LARGE SCALE GENOMIC DNA]</scope>
    <source>
        <strain evidence="3">DSM 26348</strain>
    </source>
</reference>
<dbReference type="STRING" id="1576369.SAMN05421753_12552"/>
<name>A0A1I3SR44_9PLAN</name>
<gene>
    <name evidence="2" type="ORF">SAMN05421753_12552</name>
</gene>
<keyword evidence="3" id="KW-1185">Reference proteome</keyword>
<dbReference type="Proteomes" id="UP000199518">
    <property type="component" value="Unassembled WGS sequence"/>
</dbReference>
<evidence type="ECO:0000313" key="2">
    <source>
        <dbReference type="EMBL" id="SFJ61284.1"/>
    </source>
</evidence>
<keyword evidence="1" id="KW-0472">Membrane</keyword>
<dbReference type="AlphaFoldDB" id="A0A1I3SR44"/>
<evidence type="ECO:0000313" key="3">
    <source>
        <dbReference type="Proteomes" id="UP000199518"/>
    </source>
</evidence>
<keyword evidence="1" id="KW-1133">Transmembrane helix</keyword>